<organism evidence="1 2">
    <name type="scientific">Paramecium sonneborni</name>
    <dbReference type="NCBI Taxonomy" id="65129"/>
    <lineage>
        <taxon>Eukaryota</taxon>
        <taxon>Sar</taxon>
        <taxon>Alveolata</taxon>
        <taxon>Ciliophora</taxon>
        <taxon>Intramacronucleata</taxon>
        <taxon>Oligohymenophorea</taxon>
        <taxon>Peniculida</taxon>
        <taxon>Parameciidae</taxon>
        <taxon>Paramecium</taxon>
    </lineage>
</organism>
<name>A0A8S1RBI2_9CILI</name>
<dbReference type="AlphaFoldDB" id="A0A8S1RBI2"/>
<keyword evidence="2" id="KW-1185">Reference proteome</keyword>
<gene>
    <name evidence="1" type="ORF">PSON_ATCC_30995.1.T1600076</name>
</gene>
<evidence type="ECO:0000313" key="1">
    <source>
        <dbReference type="EMBL" id="CAD8125611.1"/>
    </source>
</evidence>
<evidence type="ECO:0000313" key="2">
    <source>
        <dbReference type="Proteomes" id="UP000692954"/>
    </source>
</evidence>
<dbReference type="EMBL" id="CAJJDN010000160">
    <property type="protein sequence ID" value="CAD8125611.1"/>
    <property type="molecule type" value="Genomic_DNA"/>
</dbReference>
<comment type="caution">
    <text evidence="1">The sequence shown here is derived from an EMBL/GenBank/DDBJ whole genome shotgun (WGS) entry which is preliminary data.</text>
</comment>
<dbReference type="Proteomes" id="UP000692954">
    <property type="component" value="Unassembled WGS sequence"/>
</dbReference>
<accession>A0A8S1RBI2</accession>
<sequence length="87" mass="10340">MVFRDQDLLFKEFQILSKSSLSYTCTWYDCSSHPEKNLLNFPDEDIQKLLQLKSDGQSLKLQIIIFIYHIETFEDSMLVDKKISQFI</sequence>
<protein>
    <submittedName>
        <fullName evidence="1">Uncharacterized protein</fullName>
    </submittedName>
</protein>
<reference evidence="1" key="1">
    <citation type="submission" date="2021-01" db="EMBL/GenBank/DDBJ databases">
        <authorList>
            <consortium name="Genoscope - CEA"/>
            <person name="William W."/>
        </authorList>
    </citation>
    <scope>NUCLEOTIDE SEQUENCE</scope>
</reference>
<proteinExistence type="predicted"/>